<dbReference type="EMBL" id="GECZ01026001">
    <property type="protein sequence ID" value="JAS43768.1"/>
    <property type="molecule type" value="Transcribed_RNA"/>
</dbReference>
<sequence length="143" mass="16915">CTTILIVSATLQDLNRTTTVTVNNTDSRAPFNDVNLYTLDQRILKTFQNPEHDGSQGQQLIKDLCDYKCFLEKMITHLEKDFNQKLLDIILSQPPQYIHFPYDNEQLKNAFSWSEDQTEYLDYVFESSFLLWKRLEQLREVKT</sequence>
<evidence type="ECO:0000313" key="1">
    <source>
        <dbReference type="EMBL" id="JAS43768.1"/>
    </source>
</evidence>
<proteinExistence type="predicted"/>
<accession>A0A1B6F0T3</accession>
<dbReference type="AlphaFoldDB" id="A0A1B6F0T3"/>
<organism evidence="1">
    <name type="scientific">Cuerna arida</name>
    <dbReference type="NCBI Taxonomy" id="1464854"/>
    <lineage>
        <taxon>Eukaryota</taxon>
        <taxon>Metazoa</taxon>
        <taxon>Ecdysozoa</taxon>
        <taxon>Arthropoda</taxon>
        <taxon>Hexapoda</taxon>
        <taxon>Insecta</taxon>
        <taxon>Pterygota</taxon>
        <taxon>Neoptera</taxon>
        <taxon>Paraneoptera</taxon>
        <taxon>Hemiptera</taxon>
        <taxon>Auchenorrhyncha</taxon>
        <taxon>Membracoidea</taxon>
        <taxon>Cicadellidae</taxon>
        <taxon>Cicadellinae</taxon>
        <taxon>Proconiini</taxon>
        <taxon>Cuerna</taxon>
    </lineage>
</organism>
<reference evidence="1" key="1">
    <citation type="submission" date="2015-11" db="EMBL/GenBank/DDBJ databases">
        <title>De novo transcriptome assembly of four potential Pierce s Disease insect vectors from Arizona vineyards.</title>
        <authorList>
            <person name="Tassone E.E."/>
        </authorList>
    </citation>
    <scope>NUCLEOTIDE SEQUENCE</scope>
</reference>
<protein>
    <submittedName>
        <fullName evidence="1">Uncharacterized protein</fullName>
    </submittedName>
</protein>
<feature type="non-terminal residue" evidence="1">
    <location>
        <position position="1"/>
    </location>
</feature>
<gene>
    <name evidence="1" type="ORF">g.50399</name>
</gene>
<name>A0A1B6F0T3_9HEMI</name>